<reference evidence="1 2" key="1">
    <citation type="submission" date="2018-06" db="EMBL/GenBank/DDBJ databases">
        <title>Lujinxingia sediminis gen. nov. sp. nov., a new facultative anaerobic member of the class Deltaproteobacteria, and proposal of Lujinxingaceae fam. nov.</title>
        <authorList>
            <person name="Guo L.-Y."/>
            <person name="Li C.-M."/>
            <person name="Wang S."/>
            <person name="Du Z.-J."/>
        </authorList>
    </citation>
    <scope>NUCLEOTIDE SEQUENCE [LARGE SCALE GENOMIC DNA]</scope>
    <source>
        <strain evidence="1 2">FA350</strain>
    </source>
</reference>
<protein>
    <submittedName>
        <fullName evidence="1">Uncharacterized protein</fullName>
    </submittedName>
</protein>
<dbReference type="AlphaFoldDB" id="A0A2Z4FRF8"/>
<accession>A0A2Z4FRF8</accession>
<sequence>MNMNQANTELNAYLVLMGAENTAKTPKNDLIATLRDGSSELSAALFALYAQAMGSASASGGADDWVKNFDFAAASPLARVAWVYDESETVEARIDALFDGADAALKAALIDTLVRAQIAWAHPSIDAALEDDATRQAAAWLVAHGAPESLNDWLLDNEAVEDVLDGLRALSLSDTDLGAGDWSAFEQWQAALTDAVMGTQEAEERADFEAALARVTGPLAVLDPAVWARLALGGDADSAWLKDPQVVADFLQSHGPASWLEALCILDATDDPAAEFGALLAVAATSGLDDTPPDEDAARGLIQLLQLAPDAPETAWEPLAARLGLATAIALTGADDAAPDDGLGLLLVQVAAHERLLHHGYHSPGISGLPHSPSDPEDISLEASLALLSDLEEQTYDLEVLDPDTTVMILRNCLDLHRHLDANPEQFEKLSQDWADAFAASASPALALASRGLFARLAARDAALEQKTLAQAPDLGAALVLSRLGDEDPRVIQTLAHHGALQTSVGLDCARRLAENGTPQALESLATLWATADCLRAPFFARCLQDAIENLADAE</sequence>
<dbReference type="Proteomes" id="UP000249799">
    <property type="component" value="Chromosome"/>
</dbReference>
<dbReference type="EMBL" id="CP030032">
    <property type="protein sequence ID" value="AWV91305.1"/>
    <property type="molecule type" value="Genomic_DNA"/>
</dbReference>
<organism evidence="1 2">
    <name type="scientific">Bradymonas sediminis</name>
    <dbReference type="NCBI Taxonomy" id="1548548"/>
    <lineage>
        <taxon>Bacteria</taxon>
        <taxon>Deltaproteobacteria</taxon>
        <taxon>Bradymonadales</taxon>
        <taxon>Bradymonadaceae</taxon>
        <taxon>Bradymonas</taxon>
    </lineage>
</organism>
<dbReference type="KEGG" id="bsed:DN745_19040"/>
<name>A0A2Z4FRF8_9DELT</name>
<proteinExistence type="predicted"/>
<keyword evidence="2" id="KW-1185">Reference proteome</keyword>
<evidence type="ECO:0000313" key="2">
    <source>
        <dbReference type="Proteomes" id="UP000249799"/>
    </source>
</evidence>
<gene>
    <name evidence="1" type="ORF">DN745_19040</name>
</gene>
<dbReference type="RefSeq" id="WP_111337450.1">
    <property type="nucleotide sequence ID" value="NZ_CP030032.1"/>
</dbReference>
<dbReference type="OrthoDB" id="5487537at2"/>
<evidence type="ECO:0000313" key="1">
    <source>
        <dbReference type="EMBL" id="AWV91305.1"/>
    </source>
</evidence>